<name>A0A1H9DCX8_9GAMM</name>
<sequence length="92" mass="9998">MRGKFQKESGAQHQISGRGFEGRVYGAVTSEDVSAAALKRVIAWQRVKAEAAADEPVAHDAGDLYDPNDPTAVDAFWDAATVRSRGEKHSQR</sequence>
<dbReference type="AlphaFoldDB" id="A0A1H9DCX8"/>
<protein>
    <submittedName>
        <fullName evidence="1">Uncharacterized protein</fullName>
    </submittedName>
</protein>
<dbReference type="RefSeq" id="WP_090620112.1">
    <property type="nucleotide sequence ID" value="NZ_FOFJ01000006.1"/>
</dbReference>
<gene>
    <name evidence="1" type="ORF">SAMN04244573_01050</name>
</gene>
<organism evidence="1 2">
    <name type="scientific">Azotobacter beijerinckii</name>
    <dbReference type="NCBI Taxonomy" id="170623"/>
    <lineage>
        <taxon>Bacteria</taxon>
        <taxon>Pseudomonadati</taxon>
        <taxon>Pseudomonadota</taxon>
        <taxon>Gammaproteobacteria</taxon>
        <taxon>Pseudomonadales</taxon>
        <taxon>Pseudomonadaceae</taxon>
        <taxon>Azotobacter</taxon>
    </lineage>
</organism>
<dbReference type="Proteomes" id="UP000199267">
    <property type="component" value="Unassembled WGS sequence"/>
</dbReference>
<dbReference type="EMBL" id="FOFJ01000006">
    <property type="protein sequence ID" value="SEQ11355.1"/>
    <property type="molecule type" value="Genomic_DNA"/>
</dbReference>
<evidence type="ECO:0000313" key="2">
    <source>
        <dbReference type="Proteomes" id="UP000199267"/>
    </source>
</evidence>
<proteinExistence type="predicted"/>
<evidence type="ECO:0000313" key="1">
    <source>
        <dbReference type="EMBL" id="SEQ11355.1"/>
    </source>
</evidence>
<reference evidence="1 2" key="1">
    <citation type="submission" date="2016-10" db="EMBL/GenBank/DDBJ databases">
        <authorList>
            <person name="de Groot N.N."/>
        </authorList>
    </citation>
    <scope>NUCLEOTIDE SEQUENCE [LARGE SCALE GENOMIC DNA]</scope>
    <source>
        <strain evidence="1 2">DSM 378</strain>
    </source>
</reference>
<accession>A0A1H9DCX8</accession>